<evidence type="ECO:0000313" key="2">
    <source>
        <dbReference type="Proteomes" id="UP000198668"/>
    </source>
</evidence>
<dbReference type="Proteomes" id="UP000198668">
    <property type="component" value="Unassembled WGS sequence"/>
</dbReference>
<accession>A0A1I3B248</accession>
<dbReference type="InterPro" id="IPR021701">
    <property type="entry name" value="DUF3284"/>
</dbReference>
<sequence>MDIVKKMQVPVPFLFDQITNSVLYDIQQATGKKLTEKQLDGFEYVKEFSKNQRANIRIEKYHKDQAYHYSTATNRNQFFVQYDIVPISDTVCELHYIEKMESTGSIQKMNDMIVGMLLSHFKKKRFKEMLKQMEQSYQTAAYE</sequence>
<dbReference type="EMBL" id="FOQE01000003">
    <property type="protein sequence ID" value="SFH56250.1"/>
    <property type="molecule type" value="Genomic_DNA"/>
</dbReference>
<name>A0A1I3B248_9LACT</name>
<evidence type="ECO:0000313" key="1">
    <source>
        <dbReference type="EMBL" id="SFH56250.1"/>
    </source>
</evidence>
<proteinExistence type="predicted"/>
<dbReference type="Pfam" id="PF11687">
    <property type="entry name" value="DUF3284"/>
    <property type="match status" value="1"/>
</dbReference>
<dbReference type="OrthoDB" id="2361512at2"/>
<dbReference type="RefSeq" id="WP_092091065.1">
    <property type="nucleotide sequence ID" value="NZ_FOQE01000003.1"/>
</dbReference>
<reference evidence="1 2" key="1">
    <citation type="submission" date="2016-10" db="EMBL/GenBank/DDBJ databases">
        <authorList>
            <person name="de Groot N.N."/>
        </authorList>
    </citation>
    <scope>NUCLEOTIDE SEQUENCE [LARGE SCALE GENOMIC DNA]</scope>
    <source>
        <strain evidence="1 2">DSM 27630</strain>
    </source>
</reference>
<keyword evidence="2" id="KW-1185">Reference proteome</keyword>
<organism evidence="1 2">
    <name type="scientific">Pisciglobus halotolerans</name>
    <dbReference type="NCBI Taxonomy" id="745365"/>
    <lineage>
        <taxon>Bacteria</taxon>
        <taxon>Bacillati</taxon>
        <taxon>Bacillota</taxon>
        <taxon>Bacilli</taxon>
        <taxon>Lactobacillales</taxon>
        <taxon>Carnobacteriaceae</taxon>
    </lineage>
</organism>
<protein>
    <recommendedName>
        <fullName evidence="3">DUF3284 domain-containing protein</fullName>
    </recommendedName>
</protein>
<gene>
    <name evidence="1" type="ORF">SAMN04489868_10340</name>
</gene>
<dbReference type="AlphaFoldDB" id="A0A1I3B248"/>
<evidence type="ECO:0008006" key="3">
    <source>
        <dbReference type="Google" id="ProtNLM"/>
    </source>
</evidence>